<comment type="caution">
    <text evidence="1">The sequence shown here is derived from an EMBL/GenBank/DDBJ whole genome shotgun (WGS) entry which is preliminary data.</text>
</comment>
<organism evidence="1 2">
    <name type="scientific">Pyruvatibacter mobilis</name>
    <dbReference type="NCBI Taxonomy" id="1712261"/>
    <lineage>
        <taxon>Bacteria</taxon>
        <taxon>Pseudomonadati</taxon>
        <taxon>Pseudomonadota</taxon>
        <taxon>Alphaproteobacteria</taxon>
        <taxon>Hyphomicrobiales</taxon>
        <taxon>Parvibaculaceae</taxon>
        <taxon>Pyruvatibacter</taxon>
    </lineage>
</organism>
<keyword evidence="2" id="KW-1185">Reference proteome</keyword>
<gene>
    <name evidence="1" type="ORF">GTQ45_03175</name>
</gene>
<dbReference type="Gene3D" id="3.40.50.1820">
    <property type="entry name" value="alpha/beta hydrolase"/>
    <property type="match status" value="2"/>
</dbReference>
<accession>A0A845Q8Z8</accession>
<dbReference type="InterPro" id="IPR029058">
    <property type="entry name" value="AB_hydrolase_fold"/>
</dbReference>
<dbReference type="Proteomes" id="UP000470384">
    <property type="component" value="Unassembled WGS sequence"/>
</dbReference>
<dbReference type="SUPFAM" id="SSF53474">
    <property type="entry name" value="alpha/beta-Hydrolases"/>
    <property type="match status" value="1"/>
</dbReference>
<reference evidence="1 2" key="1">
    <citation type="journal article" date="2016" name="Int. J. Syst. Evol. Microbiol.">
        <title>Pyruvatibacter mobilis gen. nov., sp. nov., a marine bacterium from the culture broth of Picochlorum sp. 122.</title>
        <authorList>
            <person name="Wang G."/>
            <person name="Tang M."/>
            <person name="Wu H."/>
            <person name="Dai S."/>
            <person name="Li T."/>
            <person name="Chen C."/>
            <person name="He H."/>
            <person name="Fan J."/>
            <person name="Xiang W."/>
            <person name="Li X."/>
        </authorList>
    </citation>
    <scope>NUCLEOTIDE SEQUENCE [LARGE SCALE GENOMIC DNA]</scope>
    <source>
        <strain evidence="1 2">GYP-11</strain>
    </source>
</reference>
<protein>
    <submittedName>
        <fullName evidence="1">Alpha/beta fold hydrolase</fullName>
    </submittedName>
</protein>
<dbReference type="EMBL" id="WXYQ01000002">
    <property type="protein sequence ID" value="NBG94728.1"/>
    <property type="molecule type" value="Genomic_DNA"/>
</dbReference>
<evidence type="ECO:0000313" key="1">
    <source>
        <dbReference type="EMBL" id="NBG94728.1"/>
    </source>
</evidence>
<proteinExistence type="predicted"/>
<dbReference type="GO" id="GO:0016787">
    <property type="term" value="F:hydrolase activity"/>
    <property type="evidence" value="ECO:0007669"/>
    <property type="project" value="UniProtKB-KW"/>
</dbReference>
<dbReference type="AlphaFoldDB" id="A0A845Q8Z8"/>
<name>A0A845Q8Z8_9HYPH</name>
<sequence>MAEQRAYEVERIPFFLHWQEKAAFKETYAGAMDTVVVEGQHLKPKGSASKTVLIFMHPTGTMNLLPMPNALAASGIPCLTCGSRYPHNDTALIMEKVILDMGHYIRYAKEKLGYEKVILAGWSGGGSLSMFYQSQAENPTIEATPAGDPVDVKGAGLIPADAVLQLAAHVSRAITLTEWMDPAVADELDPEKRIRELDLYDPEAPNQPPYSAEFLATFRAAQIARSRRIDDWVREKLAHLKRTGRENEEHCFVVYGTMADPRWLDPTIDANDRKGPNWCYMGEPRVVNMMPAGLARFCSLRGWLSQWSYTESRADGPKCAGAINVPFLVIDNSADDACTPSHADRIYASIGHDDKERYTIKGATHYYIGQPDKMAEAVGLTIDWLGRKGMLV</sequence>
<dbReference type="OrthoDB" id="2062670at2"/>
<keyword evidence="1" id="KW-0378">Hydrolase</keyword>
<evidence type="ECO:0000313" key="2">
    <source>
        <dbReference type="Proteomes" id="UP000470384"/>
    </source>
</evidence>
<dbReference type="GeneID" id="300655598"/>
<dbReference type="RefSeq" id="WP_160586817.1">
    <property type="nucleotide sequence ID" value="NZ_BMHN01000001.1"/>
</dbReference>